<dbReference type="Proteomes" id="UP000030748">
    <property type="component" value="Unassembled WGS sequence"/>
</dbReference>
<dbReference type="GO" id="GO:0046983">
    <property type="term" value="F:protein dimerization activity"/>
    <property type="evidence" value="ECO:0007669"/>
    <property type="project" value="InterPro"/>
</dbReference>
<dbReference type="EMBL" id="KI631090">
    <property type="protein sequence ID" value="EYU30273.1"/>
    <property type="molecule type" value="Genomic_DNA"/>
</dbReference>
<dbReference type="InterPro" id="IPR025525">
    <property type="entry name" value="hAT-like_transposase_RNase-H"/>
</dbReference>
<evidence type="ECO:0000259" key="3">
    <source>
        <dbReference type="Pfam" id="PF14372"/>
    </source>
</evidence>
<dbReference type="GO" id="GO:0003677">
    <property type="term" value="F:DNA binding"/>
    <property type="evidence" value="ECO:0007669"/>
    <property type="project" value="InterPro"/>
</dbReference>
<sequence>GKLFHVKCACHIFNLGVHDCLKVLSPSISKVRNSVCYIRQSGQRMYLFKELCKAYGVKFKRPINDDDIRWNSTYLMLGRALELKDPVIEFYKAQKITTICIEDDWAIAARIKDMLEPWYKATLNCSGTLYPTSNMLPIELWQLSQSIANYRKDKAFGLEVVEMEDKYIKYYEDIPLLSLLAIVMDPRVKLRKLQTLLKGYYTHMCSELSPSKVAGTAMRKYEEVEKLLYSLYEEYKKVFGTNISISSSSQSSSKKNRKSTWSLLEEDDVRSSGTNELVRYLEFRSYHNTPEEYESLDILKWWQENAHHYPVVSMMARDLLNTPVSTVASEAAFSAGGKILTAERNRLSPRNVEALVCTQDWIEAELRNQERSQQQNNQGKDDDSPDEYDIRGEFSGEGY</sequence>
<evidence type="ECO:0000259" key="2">
    <source>
        <dbReference type="Pfam" id="PF05699"/>
    </source>
</evidence>
<dbReference type="PANTHER" id="PTHR23272:SF184">
    <property type="entry name" value="OS03G0311250 PROTEIN"/>
    <property type="match status" value="1"/>
</dbReference>
<dbReference type="eggNOG" id="KOG1121">
    <property type="taxonomic scope" value="Eukaryota"/>
</dbReference>
<dbReference type="Pfam" id="PF14372">
    <property type="entry name" value="hAT-like_RNase-H"/>
    <property type="match status" value="1"/>
</dbReference>
<reference evidence="4 5" key="1">
    <citation type="journal article" date="2013" name="Proc. Natl. Acad. Sci. U.S.A.">
        <title>Fine-scale variation in meiotic recombination in Mimulus inferred from population shotgun sequencing.</title>
        <authorList>
            <person name="Hellsten U."/>
            <person name="Wright K.M."/>
            <person name="Jenkins J."/>
            <person name="Shu S."/>
            <person name="Yuan Y."/>
            <person name="Wessler S.R."/>
            <person name="Schmutz J."/>
            <person name="Willis J.H."/>
            <person name="Rokhsar D.S."/>
        </authorList>
    </citation>
    <scope>NUCLEOTIDE SEQUENCE [LARGE SCALE GENOMIC DNA]</scope>
    <source>
        <strain evidence="5">cv. DUN x IM62</strain>
    </source>
</reference>
<feature type="domain" description="hAT-like transposase RNase-H fold" evidence="3">
    <location>
        <begin position="126"/>
        <end position="235"/>
    </location>
</feature>
<accession>A0A022QSJ6</accession>
<gene>
    <name evidence="4" type="ORF">MIMGU_mgv1a020292mg</name>
</gene>
<dbReference type="Pfam" id="PF05699">
    <property type="entry name" value="Dimer_Tnp_hAT"/>
    <property type="match status" value="1"/>
</dbReference>
<dbReference type="SUPFAM" id="SSF53098">
    <property type="entry name" value="Ribonuclease H-like"/>
    <property type="match status" value="1"/>
</dbReference>
<evidence type="ECO:0000313" key="5">
    <source>
        <dbReference type="Proteomes" id="UP000030748"/>
    </source>
</evidence>
<dbReference type="InterPro" id="IPR008906">
    <property type="entry name" value="HATC_C_dom"/>
</dbReference>
<dbReference type="PANTHER" id="PTHR23272">
    <property type="entry name" value="BED FINGER-RELATED"/>
    <property type="match status" value="1"/>
</dbReference>
<feature type="compositionally biased region" description="Basic and acidic residues" evidence="1">
    <location>
        <begin position="388"/>
        <end position="399"/>
    </location>
</feature>
<name>A0A022QSJ6_ERYGU</name>
<evidence type="ECO:0008006" key="6">
    <source>
        <dbReference type="Google" id="ProtNLM"/>
    </source>
</evidence>
<feature type="non-terminal residue" evidence="4">
    <location>
        <position position="1"/>
    </location>
</feature>
<dbReference type="AlphaFoldDB" id="A0A022QSJ6"/>
<evidence type="ECO:0000313" key="4">
    <source>
        <dbReference type="EMBL" id="EYU30273.1"/>
    </source>
</evidence>
<protein>
    <recommendedName>
        <fullName evidence="6">HAT C-terminal dimerisation domain-containing protein</fullName>
    </recommendedName>
</protein>
<keyword evidence="5" id="KW-1185">Reference proteome</keyword>
<feature type="domain" description="HAT C-terminal dimerisation" evidence="2">
    <location>
        <begin position="277"/>
        <end position="362"/>
    </location>
</feature>
<dbReference type="InterPro" id="IPR012337">
    <property type="entry name" value="RNaseH-like_sf"/>
</dbReference>
<evidence type="ECO:0000256" key="1">
    <source>
        <dbReference type="SAM" id="MobiDB-lite"/>
    </source>
</evidence>
<feature type="region of interest" description="Disordered" evidence="1">
    <location>
        <begin position="367"/>
        <end position="399"/>
    </location>
</feature>
<organism evidence="4 5">
    <name type="scientific">Erythranthe guttata</name>
    <name type="common">Yellow monkey flower</name>
    <name type="synonym">Mimulus guttatus</name>
    <dbReference type="NCBI Taxonomy" id="4155"/>
    <lineage>
        <taxon>Eukaryota</taxon>
        <taxon>Viridiplantae</taxon>
        <taxon>Streptophyta</taxon>
        <taxon>Embryophyta</taxon>
        <taxon>Tracheophyta</taxon>
        <taxon>Spermatophyta</taxon>
        <taxon>Magnoliopsida</taxon>
        <taxon>eudicotyledons</taxon>
        <taxon>Gunneridae</taxon>
        <taxon>Pentapetalae</taxon>
        <taxon>asterids</taxon>
        <taxon>lamiids</taxon>
        <taxon>Lamiales</taxon>
        <taxon>Phrymaceae</taxon>
        <taxon>Erythranthe</taxon>
    </lineage>
</organism>
<dbReference type="STRING" id="4155.A0A022QSJ6"/>
<proteinExistence type="predicted"/>